<feature type="domain" description="PNPLA" evidence="3">
    <location>
        <begin position="5"/>
        <end position="184"/>
    </location>
</feature>
<feature type="short sequence motif" description="DGA/G" evidence="2">
    <location>
        <begin position="171"/>
        <end position="173"/>
    </location>
</feature>
<evidence type="ECO:0000256" key="1">
    <source>
        <dbReference type="ARBA" id="ARBA00023098"/>
    </source>
</evidence>
<gene>
    <name evidence="4" type="ORF">EDM52_22470</name>
</gene>
<dbReference type="GO" id="GO:0016042">
    <property type="term" value="P:lipid catabolic process"/>
    <property type="evidence" value="ECO:0007669"/>
    <property type="project" value="UniProtKB-UniRule"/>
</dbReference>
<dbReference type="RefSeq" id="WP_122911147.1">
    <property type="nucleotide sequence ID" value="NZ_CBCSBE010000021.1"/>
</dbReference>
<dbReference type="InterPro" id="IPR047156">
    <property type="entry name" value="Teg/CotR/CapV-like"/>
</dbReference>
<evidence type="ECO:0000256" key="2">
    <source>
        <dbReference type="PROSITE-ProRule" id="PRU01161"/>
    </source>
</evidence>
<accession>A0A3M8BVS4</accession>
<dbReference type="Proteomes" id="UP000282028">
    <property type="component" value="Unassembled WGS sequence"/>
</dbReference>
<dbReference type="GO" id="GO:0016787">
    <property type="term" value="F:hydrolase activity"/>
    <property type="evidence" value="ECO:0007669"/>
    <property type="project" value="UniProtKB-UniRule"/>
</dbReference>
<reference evidence="4 5" key="1">
    <citation type="submission" date="2018-10" db="EMBL/GenBank/DDBJ databases">
        <title>Phylogenomics of Brevibacillus.</title>
        <authorList>
            <person name="Dunlap C."/>
        </authorList>
    </citation>
    <scope>NUCLEOTIDE SEQUENCE [LARGE SCALE GENOMIC DNA]</scope>
    <source>
        <strain evidence="4 5">JCM 12215</strain>
    </source>
</reference>
<dbReference type="SUPFAM" id="SSF52151">
    <property type="entry name" value="FabD/lysophospholipase-like"/>
    <property type="match status" value="1"/>
</dbReference>
<keyword evidence="2" id="KW-0442">Lipid degradation</keyword>
<evidence type="ECO:0000259" key="3">
    <source>
        <dbReference type="PROSITE" id="PS51635"/>
    </source>
</evidence>
<comment type="caution">
    <text evidence="4">The sequence shown here is derived from an EMBL/GenBank/DDBJ whole genome shotgun (WGS) entry which is preliminary data.</text>
</comment>
<dbReference type="CDD" id="cd07199">
    <property type="entry name" value="Pat17_PNPLA8_PNPLA9_like"/>
    <property type="match status" value="1"/>
</dbReference>
<feature type="active site" description="Proton acceptor" evidence="2">
    <location>
        <position position="171"/>
    </location>
</feature>
<dbReference type="Pfam" id="PF01734">
    <property type="entry name" value="Patatin"/>
    <property type="match status" value="1"/>
</dbReference>
<feature type="short sequence motif" description="GXGXXG" evidence="2">
    <location>
        <begin position="9"/>
        <end position="14"/>
    </location>
</feature>
<evidence type="ECO:0000313" key="5">
    <source>
        <dbReference type="Proteomes" id="UP000282028"/>
    </source>
</evidence>
<dbReference type="InterPro" id="IPR002641">
    <property type="entry name" value="PNPLA_dom"/>
</dbReference>
<evidence type="ECO:0000313" key="4">
    <source>
        <dbReference type="EMBL" id="RNB67518.1"/>
    </source>
</evidence>
<protein>
    <submittedName>
        <fullName evidence="4">Patatin</fullName>
    </submittedName>
</protein>
<dbReference type="AlphaFoldDB" id="A0A3M8BVS4"/>
<dbReference type="PANTHER" id="PTHR24138:SF10">
    <property type="entry name" value="PHOSPHOLIPASE A2"/>
    <property type="match status" value="1"/>
</dbReference>
<dbReference type="PANTHER" id="PTHR24138">
    <property type="entry name" value="INTRACELLLAR PHOSPHOLIPASE A FAMILY"/>
    <property type="match status" value="1"/>
</dbReference>
<dbReference type="Gene3D" id="3.40.1090.10">
    <property type="entry name" value="Cytosolic phospholipase A2 catalytic domain"/>
    <property type="match status" value="1"/>
</dbReference>
<sequence>MYKILSIDGGGIKGVFPVSFLATIEEDLEGKSIVEYFDLIVGTSTGGLIALALSLGFRASEILKFYEEFGPQIFERRGLLSQLSKAKYAQEPLKKALQELFQDKVIGDCKTRLIIPSVNLNTGEVYMYKTAHHERFRSDYKKPIIEAALATSAAPTYFPVQFDSAGAALVDGGICANNPAGLAAVEAVSVLGWPVGNVQLLSIGCTMEPILVDSDRSAGDMGAAQWGMNLLHLTMAAQSSLSYGTAQLLLGHQNVHRICPVVGNGKFSLDGVDKIPELKGIGSVEGRKAKSLFWDIFLKREAELFLPIYQLV</sequence>
<dbReference type="EMBL" id="RHHR01000051">
    <property type="protein sequence ID" value="RNB67518.1"/>
    <property type="molecule type" value="Genomic_DNA"/>
</dbReference>
<name>A0A3M8BVS4_9BACL</name>
<dbReference type="PROSITE" id="PS51635">
    <property type="entry name" value="PNPLA"/>
    <property type="match status" value="1"/>
</dbReference>
<dbReference type="OrthoDB" id="9807112at2"/>
<dbReference type="NCBIfam" id="NF041079">
    <property type="entry name" value="CBASS_lipase"/>
    <property type="match status" value="1"/>
</dbReference>
<feature type="short sequence motif" description="GXSXG" evidence="2">
    <location>
        <begin position="42"/>
        <end position="46"/>
    </location>
</feature>
<feature type="active site" description="Nucleophile" evidence="2">
    <location>
        <position position="44"/>
    </location>
</feature>
<keyword evidence="5" id="KW-1185">Reference proteome</keyword>
<organism evidence="4 5">
    <name type="scientific">Brevibacillus invocatus</name>
    <dbReference type="NCBI Taxonomy" id="173959"/>
    <lineage>
        <taxon>Bacteria</taxon>
        <taxon>Bacillati</taxon>
        <taxon>Bacillota</taxon>
        <taxon>Bacilli</taxon>
        <taxon>Bacillales</taxon>
        <taxon>Paenibacillaceae</taxon>
        <taxon>Brevibacillus</taxon>
    </lineage>
</organism>
<proteinExistence type="predicted"/>
<keyword evidence="1 2" id="KW-0443">Lipid metabolism</keyword>
<keyword evidence="2" id="KW-0378">Hydrolase</keyword>
<dbReference type="InterPro" id="IPR016035">
    <property type="entry name" value="Acyl_Trfase/lysoPLipase"/>
</dbReference>